<feature type="transmembrane region" description="Helical" evidence="1">
    <location>
        <begin position="291"/>
        <end position="311"/>
    </location>
</feature>
<dbReference type="InterPro" id="IPR018490">
    <property type="entry name" value="cNMP-bd_dom_sf"/>
</dbReference>
<protein>
    <submittedName>
        <fullName evidence="3">Cyclic nucleotide-binding domain-containing protein</fullName>
    </submittedName>
</protein>
<organism evidence="3 4">
    <name type="scientific">Rubellicoccus peritrichatus</name>
    <dbReference type="NCBI Taxonomy" id="3080537"/>
    <lineage>
        <taxon>Bacteria</taxon>
        <taxon>Pseudomonadati</taxon>
        <taxon>Verrucomicrobiota</taxon>
        <taxon>Opitutia</taxon>
        <taxon>Puniceicoccales</taxon>
        <taxon>Cerasicoccaceae</taxon>
        <taxon>Rubellicoccus</taxon>
    </lineage>
</organism>
<dbReference type="Gene3D" id="2.60.120.10">
    <property type="entry name" value="Jelly Rolls"/>
    <property type="match status" value="2"/>
</dbReference>
<dbReference type="AlphaFoldDB" id="A0AAQ3QUU6"/>
<keyword evidence="4" id="KW-1185">Reference proteome</keyword>
<gene>
    <name evidence="3" type="ORF">RZN69_19290</name>
</gene>
<feature type="domain" description="Cyclic nucleotide-binding" evidence="2">
    <location>
        <begin position="398"/>
        <end position="501"/>
    </location>
</feature>
<dbReference type="PROSITE" id="PS00888">
    <property type="entry name" value="CNMP_BINDING_1"/>
    <property type="match status" value="1"/>
</dbReference>
<keyword evidence="1" id="KW-0812">Transmembrane</keyword>
<dbReference type="InterPro" id="IPR014710">
    <property type="entry name" value="RmlC-like_jellyroll"/>
</dbReference>
<dbReference type="PANTHER" id="PTHR23011:SF28">
    <property type="entry name" value="CYCLIC NUCLEOTIDE-BINDING DOMAIN CONTAINING PROTEIN"/>
    <property type="match status" value="1"/>
</dbReference>
<feature type="transmembrane region" description="Helical" evidence="1">
    <location>
        <begin position="331"/>
        <end position="356"/>
    </location>
</feature>
<feature type="transmembrane region" description="Helical" evidence="1">
    <location>
        <begin position="114"/>
        <end position="134"/>
    </location>
</feature>
<proteinExistence type="predicted"/>
<feature type="transmembrane region" description="Helical" evidence="1">
    <location>
        <begin position="207"/>
        <end position="226"/>
    </location>
</feature>
<dbReference type="PROSITE" id="PS50042">
    <property type="entry name" value="CNMP_BINDING_3"/>
    <property type="match status" value="2"/>
</dbReference>
<feature type="domain" description="Cyclic nucleotide-binding" evidence="2">
    <location>
        <begin position="525"/>
        <end position="623"/>
    </location>
</feature>
<dbReference type="CDD" id="cd00038">
    <property type="entry name" value="CAP_ED"/>
    <property type="match status" value="2"/>
</dbReference>
<dbReference type="KEGG" id="puo:RZN69_19290"/>
<evidence type="ECO:0000313" key="3">
    <source>
        <dbReference type="EMBL" id="WOO40773.1"/>
    </source>
</evidence>
<dbReference type="SUPFAM" id="SSF51206">
    <property type="entry name" value="cAMP-binding domain-like"/>
    <property type="match status" value="2"/>
</dbReference>
<dbReference type="EMBL" id="CP136920">
    <property type="protein sequence ID" value="WOO40773.1"/>
    <property type="molecule type" value="Genomic_DNA"/>
</dbReference>
<evidence type="ECO:0000313" key="4">
    <source>
        <dbReference type="Proteomes" id="UP001304300"/>
    </source>
</evidence>
<dbReference type="PANTHER" id="PTHR23011">
    <property type="entry name" value="CYCLIC NUCLEOTIDE-BINDING DOMAIN CONTAINING PROTEIN"/>
    <property type="match status" value="1"/>
</dbReference>
<evidence type="ECO:0000259" key="2">
    <source>
        <dbReference type="PROSITE" id="PS50042"/>
    </source>
</evidence>
<dbReference type="PRINTS" id="PR00103">
    <property type="entry name" value="CAMPKINASE"/>
</dbReference>
<dbReference type="Proteomes" id="UP001304300">
    <property type="component" value="Chromosome"/>
</dbReference>
<sequence>MDQSYILTQAKLTLSTHIEESEPENDILILKQVPEKNYLVVEKDQWELLCRFRAPRTLQALVPELITERKAPPLRSMYELVLKAVVSGMLLVDGETQTNQSKVKAVEWRHKLRFGMANWVGVAAILFGFIALLLEPLQVPGNLYEILIGWLLICGCLSTGYFLSACLLVGFDREVYDTHFKWKHPFPHFSCNVEDARMAGRTCEMTVALMQMAPIFFIIGIAALWYQQLQYIVLIGIFYVTLPTGHSPACLLLRSVYRQFPLSTTRDFLFVQNRLFWTLINSKIKFTDKRYLLIFSLFTLIWLSTVLFTNLNTFELNLGELSTQFVHSGAARITAIIVLLIMGVLTLGSLGLLSWIMAKNILSLIDDFSARKKTKSKLYHKLELTTEEISTFFKKTLLLRQLDDTVMAQVAKRVRGLIVEPRKYVVRQGEPGDELFILYEGSVEVLMNLKSGRPLHITELQPGDVFGEIALLHDVPRTRSIRAVRKSLLLRLSRDDFRQLIVSSIGAKVIESIIEKQSFLHRIKLCNHWHPQALTRFAQLAHLAEFRAGEVVIKKGMRNQFFYLIYDGLLEVMIDGKRVAKLATGEFFGEISLLQNSTATADIVAITESRCLVVQRRDFLQFISTDFLVGLQFEDISSKRLKHPIFPLTGVAYDDFSERHG</sequence>
<name>A0AAQ3QUU6_9BACT</name>
<reference evidence="3 4" key="1">
    <citation type="submission" date="2023-10" db="EMBL/GenBank/DDBJ databases">
        <title>Rubellicoccus peritrichatus gen. nov., sp. nov., isolated from an algae of coral reef tank.</title>
        <authorList>
            <person name="Luo J."/>
        </authorList>
    </citation>
    <scope>NUCLEOTIDE SEQUENCE [LARGE SCALE GENOMIC DNA]</scope>
    <source>
        <strain evidence="3 4">CR14</strain>
    </source>
</reference>
<dbReference type="SMART" id="SM00100">
    <property type="entry name" value="cNMP"/>
    <property type="match status" value="2"/>
</dbReference>
<dbReference type="Pfam" id="PF00027">
    <property type="entry name" value="cNMP_binding"/>
    <property type="match status" value="2"/>
</dbReference>
<accession>A0AAQ3QUU6</accession>
<dbReference type="RefSeq" id="WP_317832967.1">
    <property type="nucleotide sequence ID" value="NZ_CP136920.1"/>
</dbReference>
<feature type="transmembrane region" description="Helical" evidence="1">
    <location>
        <begin position="146"/>
        <end position="171"/>
    </location>
</feature>
<keyword evidence="1" id="KW-1133">Transmembrane helix</keyword>
<evidence type="ECO:0000256" key="1">
    <source>
        <dbReference type="SAM" id="Phobius"/>
    </source>
</evidence>
<keyword evidence="1" id="KW-0472">Membrane</keyword>
<feature type="transmembrane region" description="Helical" evidence="1">
    <location>
        <begin position="232"/>
        <end position="253"/>
    </location>
</feature>
<dbReference type="InterPro" id="IPR000595">
    <property type="entry name" value="cNMP-bd_dom"/>
</dbReference>
<dbReference type="InterPro" id="IPR018488">
    <property type="entry name" value="cNMP-bd_CS"/>
</dbReference>